<dbReference type="GO" id="GO:0043399">
    <property type="term" value="F:tRNA adenosine(64)-2'-O-ribosylphosphate transferase activity"/>
    <property type="evidence" value="ECO:0007669"/>
    <property type="project" value="InterPro"/>
</dbReference>
<dbReference type="PANTHER" id="PTHR31811">
    <property type="entry name" value="TRNA A64-2'-O-RIBOSYLPHOSPHATE TRANSFERASE"/>
    <property type="match status" value="1"/>
</dbReference>
<accession>A0A1E3JBG7</accession>
<dbReference type="Pfam" id="PF04179">
    <property type="entry name" value="Init_tRNA_PT"/>
    <property type="match status" value="1"/>
</dbReference>
<reference evidence="3 4" key="1">
    <citation type="submission" date="2016-06" db="EMBL/GenBank/DDBJ databases">
        <title>Evolution of pathogenesis and genome organization in the Tremellales.</title>
        <authorList>
            <person name="Cuomo C."/>
            <person name="Litvintseva A."/>
            <person name="Heitman J."/>
            <person name="Chen Y."/>
            <person name="Sun S."/>
            <person name="Springer D."/>
            <person name="Dromer F."/>
            <person name="Young S."/>
            <person name="Zeng Q."/>
            <person name="Chapman S."/>
            <person name="Gujja S."/>
            <person name="Saif S."/>
            <person name="Birren B."/>
        </authorList>
    </citation>
    <scope>NUCLEOTIDE SEQUENCE [LARGE SCALE GENOMIC DNA]</scope>
    <source>
        <strain evidence="3 4">CBS 6273</strain>
    </source>
</reference>
<dbReference type="Proteomes" id="UP000095149">
    <property type="component" value="Unassembled WGS sequence"/>
</dbReference>
<protein>
    <recommendedName>
        <fullName evidence="5">Initiator tRNA phosphoribosyl transferase</fullName>
    </recommendedName>
</protein>
<dbReference type="InterPro" id="IPR033421">
    <property type="entry name" value="Rit1_DUSP-like"/>
</dbReference>
<dbReference type="GO" id="GO:0019988">
    <property type="term" value="P:charged-tRNA amino acid modification"/>
    <property type="evidence" value="ECO:0007669"/>
    <property type="project" value="InterPro"/>
</dbReference>
<evidence type="ECO:0008006" key="5">
    <source>
        <dbReference type="Google" id="ProtNLM"/>
    </source>
</evidence>
<dbReference type="OrthoDB" id="45256at2759"/>
<proteinExistence type="predicted"/>
<dbReference type="PIRSF" id="PIRSF007747">
    <property type="entry name" value="Ribosyl_Ptfrase"/>
    <property type="match status" value="1"/>
</dbReference>
<evidence type="ECO:0000259" key="1">
    <source>
        <dbReference type="Pfam" id="PF04179"/>
    </source>
</evidence>
<dbReference type="GO" id="GO:0005737">
    <property type="term" value="C:cytoplasm"/>
    <property type="evidence" value="ECO:0007669"/>
    <property type="project" value="TreeGrafter"/>
</dbReference>
<dbReference type="Pfam" id="PF17184">
    <property type="entry name" value="Rit1_C"/>
    <property type="match status" value="1"/>
</dbReference>
<evidence type="ECO:0000259" key="2">
    <source>
        <dbReference type="Pfam" id="PF17184"/>
    </source>
</evidence>
<feature type="domain" description="Rit1 DUSP-like" evidence="1">
    <location>
        <begin position="363"/>
        <end position="494"/>
    </location>
</feature>
<comment type="caution">
    <text evidence="3">The sequence shown here is derived from an EMBL/GenBank/DDBJ whole genome shotgun (WGS) entry which is preliminary data.</text>
</comment>
<feature type="domain" description="Rit1 N-terminal" evidence="2">
    <location>
        <begin position="13"/>
        <end position="281"/>
    </location>
</feature>
<name>A0A1E3JBG7_9TREE</name>
<dbReference type="EMBL" id="MEKH01000013">
    <property type="protein sequence ID" value="ODN98005.1"/>
    <property type="molecule type" value="Genomic_DNA"/>
</dbReference>
<organism evidence="3 4">
    <name type="scientific">Cryptococcus amylolentus CBS 6273</name>
    <dbReference type="NCBI Taxonomy" id="1296118"/>
    <lineage>
        <taxon>Eukaryota</taxon>
        <taxon>Fungi</taxon>
        <taxon>Dikarya</taxon>
        <taxon>Basidiomycota</taxon>
        <taxon>Agaricomycotina</taxon>
        <taxon>Tremellomycetes</taxon>
        <taxon>Tremellales</taxon>
        <taxon>Cryptococcaceae</taxon>
        <taxon>Cryptococcus</taxon>
    </lineage>
</organism>
<dbReference type="PANTHER" id="PTHR31811:SF0">
    <property type="entry name" value="TRNA A64-2'-O-RIBOSYLPHOSPHATE TRANSFERASE"/>
    <property type="match status" value="1"/>
</dbReference>
<gene>
    <name evidence="3" type="ORF">I350_07646</name>
</gene>
<evidence type="ECO:0000313" key="3">
    <source>
        <dbReference type="EMBL" id="ODN98005.1"/>
    </source>
</evidence>
<dbReference type="AlphaFoldDB" id="A0A1E3JBG7"/>
<dbReference type="InterPro" id="IPR007306">
    <property type="entry name" value="Rit1"/>
</dbReference>
<evidence type="ECO:0000313" key="4">
    <source>
        <dbReference type="Proteomes" id="UP000095149"/>
    </source>
</evidence>
<dbReference type="InterPro" id="IPR033449">
    <property type="entry name" value="Rit1_N"/>
</dbReference>
<sequence length="500" mass="54597">MSDLRAVKKYAAQHDLFNRLHSIAADDAFVKSVANNWYGGRFEVVPNQRCGTWYCDPATSSEVYAYFKSTDGHMSHWDFNLRRSNLSFASYAAERGGLILVDSTRKGKRMPDGLSKTVPIWCAVINLAISLREKRGEEWDTQIYMPPQIVPATERSQIEARLQGWAESLERSTLPLPKLSKPLRPFFLHPSTSSPPFIADSVDFTPIMCLSASRWVNEGGDKIPSVTSVGLRKVGFEYVPGGGDDDELWARGLKPAVFHAHRGELLSAERDDLPALVDMIVGSSNSESTLSTRLDDMSVSSSAEFVGVPASHSRLALDVGSPSSPSSSSAWERSHISYVAIIRLDKCPKNIKHLITLQDGERYVLAVPSAKADGKAYSTALSELVAFAKELDGKRGIVIGSATPSDLDAAVKQCSSDAQINPFSAARIPSPIESRKDIIPLALVLLCALPSIADLPEETSVTKGTIADRLHSMVSLWPDGNPARAALKRVNEFLMGEGRR</sequence>